<evidence type="ECO:0000259" key="4">
    <source>
        <dbReference type="Pfam" id="PF07804"/>
    </source>
</evidence>
<feature type="domain" description="HipA-like C-terminal" evidence="4">
    <location>
        <begin position="176"/>
        <end position="411"/>
    </location>
</feature>
<dbReference type="Pfam" id="PF07804">
    <property type="entry name" value="HipA_C"/>
    <property type="match status" value="1"/>
</dbReference>
<dbReference type="InterPro" id="IPR012893">
    <property type="entry name" value="HipA-like_C"/>
</dbReference>
<accession>A0ABQ4NS01</accession>
<gene>
    <name evidence="6" type="ORF">JANAI62_36420</name>
</gene>
<comment type="similarity">
    <text evidence="1">Belongs to the HipA Ser/Thr kinase family.</text>
</comment>
<organism evidence="6 7">
    <name type="scientific">Jannaschia pagri</name>
    <dbReference type="NCBI Taxonomy" id="2829797"/>
    <lineage>
        <taxon>Bacteria</taxon>
        <taxon>Pseudomonadati</taxon>
        <taxon>Pseudomonadota</taxon>
        <taxon>Alphaproteobacteria</taxon>
        <taxon>Rhodobacterales</taxon>
        <taxon>Roseobacteraceae</taxon>
        <taxon>Jannaschia</taxon>
    </lineage>
</organism>
<comment type="caution">
    <text evidence="6">The sequence shown here is derived from an EMBL/GenBank/DDBJ whole genome shotgun (WGS) entry which is preliminary data.</text>
</comment>
<dbReference type="Pfam" id="PF13657">
    <property type="entry name" value="Couple_hipA"/>
    <property type="match status" value="1"/>
</dbReference>
<proteinExistence type="inferred from homology"/>
<keyword evidence="7" id="KW-1185">Reference proteome</keyword>
<dbReference type="PANTHER" id="PTHR37419:SF8">
    <property type="entry name" value="TOXIN YJJJ"/>
    <property type="match status" value="1"/>
</dbReference>
<evidence type="ECO:0000313" key="7">
    <source>
        <dbReference type="Proteomes" id="UP000786693"/>
    </source>
</evidence>
<dbReference type="PANTHER" id="PTHR37419">
    <property type="entry name" value="SERINE/THREONINE-PROTEIN KINASE TOXIN HIPA"/>
    <property type="match status" value="1"/>
</dbReference>
<name>A0ABQ4NS01_9RHOB</name>
<reference evidence="6 7" key="1">
    <citation type="submission" date="2021-05" db="EMBL/GenBank/DDBJ databases">
        <title>Bacteria Genome sequencing.</title>
        <authorList>
            <person name="Takabe Y."/>
            <person name="Nakajima Y."/>
            <person name="Suzuki S."/>
            <person name="Shiozaki T."/>
        </authorList>
    </citation>
    <scope>NUCLEOTIDE SEQUENCE [LARGE SCALE GENOMIC DNA]</scope>
    <source>
        <strain evidence="6 7">AI_62</strain>
    </source>
</reference>
<sequence>MTGALPPWPLGQTLTVTLRDLAMGDDACRTVPVGRLAWSRQRRVAVFEPDATAGRLPLSPHALRLDQGLTQGNGAEFGGLHGVFADSLPDGWGTLLVDREAAARGLRHSDLTPVDRLAVVGEGGMGALSYQPEAARADDGAPDVAALAQAAQRVLCDAGDVALADAPRLRAALGGSGGARPKIVCQIGPGEDPVLRAASAPPDPAFDHWIVKFPAQEDGRDIAVVEQAYATMARAAGIDMPPTRVVTGSDGRRFFAARRFDRQVMATKQGARLRRWHMLSASGALDSEHRNYAFDYATLLTWIGQLTRDQRAIEEGFRRAAFNAMAHNRDDHGRQHAALMDLDGQGAWRWRLSPAYDLTPSDGPGGEHSLAIGGAGRDVDRPALERLARDVGVPAARRDGILQDVAQAVADWSHHADRAGVPRATRERVAELHCLVP</sequence>
<evidence type="ECO:0000256" key="1">
    <source>
        <dbReference type="ARBA" id="ARBA00010164"/>
    </source>
</evidence>
<dbReference type="InterPro" id="IPR052028">
    <property type="entry name" value="HipA_Ser/Thr_kinase"/>
</dbReference>
<protein>
    <submittedName>
        <fullName evidence="6">Toxin HipA</fullName>
    </submittedName>
</protein>
<dbReference type="Proteomes" id="UP000786693">
    <property type="component" value="Unassembled WGS sequence"/>
</dbReference>
<evidence type="ECO:0000313" key="6">
    <source>
        <dbReference type="EMBL" id="GIT97019.1"/>
    </source>
</evidence>
<evidence type="ECO:0000256" key="2">
    <source>
        <dbReference type="ARBA" id="ARBA00022679"/>
    </source>
</evidence>
<evidence type="ECO:0000259" key="5">
    <source>
        <dbReference type="Pfam" id="PF13657"/>
    </source>
</evidence>
<feature type="domain" description="HipA N-terminal subdomain 1" evidence="5">
    <location>
        <begin position="30"/>
        <end position="130"/>
    </location>
</feature>
<keyword evidence="3" id="KW-0418">Kinase</keyword>
<keyword evidence="2" id="KW-0808">Transferase</keyword>
<dbReference type="EMBL" id="BPFH01000010">
    <property type="protein sequence ID" value="GIT97019.1"/>
    <property type="molecule type" value="Genomic_DNA"/>
</dbReference>
<dbReference type="InterPro" id="IPR017508">
    <property type="entry name" value="HipA_N1"/>
</dbReference>
<dbReference type="RefSeq" id="WP_220750507.1">
    <property type="nucleotide sequence ID" value="NZ_BPFH01000010.1"/>
</dbReference>
<evidence type="ECO:0000256" key="3">
    <source>
        <dbReference type="ARBA" id="ARBA00022777"/>
    </source>
</evidence>